<name>A0A420W8Q2_9BACT</name>
<dbReference type="RefSeq" id="WP_170137329.1">
    <property type="nucleotide sequence ID" value="NZ_RBIE01000001.1"/>
</dbReference>
<dbReference type="InterPro" id="IPR037066">
    <property type="entry name" value="Plug_dom_sf"/>
</dbReference>
<evidence type="ECO:0000256" key="2">
    <source>
        <dbReference type="ARBA" id="ARBA00022448"/>
    </source>
</evidence>
<dbReference type="SUPFAM" id="SSF56935">
    <property type="entry name" value="Porins"/>
    <property type="match status" value="1"/>
</dbReference>
<keyword evidence="9" id="KW-0675">Receptor</keyword>
<dbReference type="InterPro" id="IPR039426">
    <property type="entry name" value="TonB-dep_rcpt-like"/>
</dbReference>
<feature type="signal peptide" evidence="8">
    <location>
        <begin position="1"/>
        <end position="19"/>
    </location>
</feature>
<dbReference type="PANTHER" id="PTHR30069">
    <property type="entry name" value="TONB-DEPENDENT OUTER MEMBRANE RECEPTOR"/>
    <property type="match status" value="1"/>
</dbReference>
<keyword evidence="4" id="KW-0812">Transmembrane</keyword>
<dbReference type="AlphaFoldDB" id="A0A420W8Q2"/>
<comment type="subcellular location">
    <subcellularLocation>
        <location evidence="1">Cell outer membrane</location>
        <topology evidence="1">Multi-pass membrane protein</topology>
    </subcellularLocation>
</comment>
<sequence>MGRIFLVLATLLLTSQAVAEDVIVEATSSLEPVSSATLVERKGVKEILDSFSGVNLISLSSAPTPRDVVFLRGFTPERFYVYYGEVPLNGSGIRGNFYFDLSSLPHFIRKVRVIYGPSVVYGSNPGGNVILEPEGFPINKEFSFSASAGSYNTYKSSLKLSLPAGLTGVRLSFQGLSSKGYLRNDSSKTESLELGLFRFIGDSSVLKFTTFLSRVRDGFPVLNTPKVEASNYDDNYPKVEVTYFSLACAPYCKMKLIDRDGDNYLIRQVERYSLDLLTQTDKGELDFTLYFNRAKKWEDYYGFFKTPKGVKLISMKLEGTDDFTYGFRTLYSQKPFKLGAEFNSSGYGSIEKNGKELTNSNLHALRRGALFAEVERELLGLKLRGGFRVERWLGRGTSGDTELLPAISLFKEVGENTFYFGVGRVYRPPKAEELKWYSAGRTLLKRFGYNYKLKDEEGWDLEAGVRNKNLSVRFFDYRIKNYIVSNFLAAQKVLHRSFPYRVIENLSWVKNRGVEVSYQKSLGSYSYLVSYTYQNFSHSSSSFTPSETPSPKVLVPKSKLVLSLRRGNFLLNKDWAEVEMKAYSKRSGVSEKVPGFTVFSFSYGLKPFKRLDLSIKIDNVFDRKYYFVEGYRMPGRNFSVNLTYAFGER</sequence>
<gene>
    <name evidence="9" type="ORF">C7457_0542</name>
</gene>
<evidence type="ECO:0000313" key="10">
    <source>
        <dbReference type="Proteomes" id="UP000280881"/>
    </source>
</evidence>
<evidence type="ECO:0000256" key="8">
    <source>
        <dbReference type="SAM" id="SignalP"/>
    </source>
</evidence>
<dbReference type="GO" id="GO:0015344">
    <property type="term" value="F:siderophore uptake transmembrane transporter activity"/>
    <property type="evidence" value="ECO:0007669"/>
    <property type="project" value="TreeGrafter"/>
</dbReference>
<dbReference type="Gene3D" id="2.40.170.20">
    <property type="entry name" value="TonB-dependent receptor, beta-barrel domain"/>
    <property type="match status" value="1"/>
</dbReference>
<evidence type="ECO:0000256" key="1">
    <source>
        <dbReference type="ARBA" id="ARBA00004571"/>
    </source>
</evidence>
<feature type="chain" id="PRO_5019155222" evidence="8">
    <location>
        <begin position="20"/>
        <end position="649"/>
    </location>
</feature>
<accession>A0A420W8Q2</accession>
<dbReference type="Proteomes" id="UP000280881">
    <property type="component" value="Unassembled WGS sequence"/>
</dbReference>
<evidence type="ECO:0000256" key="6">
    <source>
        <dbReference type="ARBA" id="ARBA00023136"/>
    </source>
</evidence>
<dbReference type="PANTHER" id="PTHR30069:SF29">
    <property type="entry name" value="HEMOGLOBIN AND HEMOGLOBIN-HAPTOGLOBIN-BINDING PROTEIN 1-RELATED"/>
    <property type="match status" value="1"/>
</dbReference>
<evidence type="ECO:0000256" key="7">
    <source>
        <dbReference type="ARBA" id="ARBA00023237"/>
    </source>
</evidence>
<evidence type="ECO:0000256" key="5">
    <source>
        <dbReference type="ARBA" id="ARBA00022729"/>
    </source>
</evidence>
<dbReference type="GO" id="GO:0044718">
    <property type="term" value="P:siderophore transmembrane transport"/>
    <property type="evidence" value="ECO:0007669"/>
    <property type="project" value="TreeGrafter"/>
</dbReference>
<keyword evidence="10" id="KW-1185">Reference proteome</keyword>
<protein>
    <submittedName>
        <fullName evidence="9">Iron complex outermembrane receptor protein</fullName>
    </submittedName>
</protein>
<keyword evidence="2" id="KW-0813">Transport</keyword>
<evidence type="ECO:0000256" key="4">
    <source>
        <dbReference type="ARBA" id="ARBA00022692"/>
    </source>
</evidence>
<dbReference type="EMBL" id="RBIE01000001">
    <property type="protein sequence ID" value="RKQ63662.1"/>
    <property type="molecule type" value="Genomic_DNA"/>
</dbReference>
<reference evidence="9 10" key="1">
    <citation type="submission" date="2018-10" db="EMBL/GenBank/DDBJ databases">
        <title>Genomic Encyclopedia of Type Strains, Phase IV (KMG-IV): sequencing the most valuable type-strain genomes for metagenomic binning, comparative biology and taxonomic classification.</title>
        <authorList>
            <person name="Goeker M."/>
        </authorList>
    </citation>
    <scope>NUCLEOTIDE SEQUENCE [LARGE SCALE GENOMIC DNA]</scope>
    <source>
        <strain evidence="9 10">DSM 15521</strain>
    </source>
</reference>
<proteinExistence type="predicted"/>
<dbReference type="GO" id="GO:0009279">
    <property type="term" value="C:cell outer membrane"/>
    <property type="evidence" value="ECO:0007669"/>
    <property type="project" value="UniProtKB-SubCell"/>
</dbReference>
<keyword evidence="5 8" id="KW-0732">Signal</keyword>
<dbReference type="InterPro" id="IPR036942">
    <property type="entry name" value="Beta-barrel_TonB_sf"/>
</dbReference>
<comment type="caution">
    <text evidence="9">The sequence shown here is derived from an EMBL/GenBank/DDBJ whole genome shotgun (WGS) entry which is preliminary data.</text>
</comment>
<keyword evidence="7" id="KW-0998">Cell outer membrane</keyword>
<keyword evidence="3" id="KW-1134">Transmembrane beta strand</keyword>
<keyword evidence="6" id="KW-0472">Membrane</keyword>
<evidence type="ECO:0000313" key="9">
    <source>
        <dbReference type="EMBL" id="RKQ63662.1"/>
    </source>
</evidence>
<dbReference type="Gene3D" id="2.170.130.10">
    <property type="entry name" value="TonB-dependent receptor, plug domain"/>
    <property type="match status" value="1"/>
</dbReference>
<organism evidence="9 10">
    <name type="scientific">Thermovibrio guaymasensis</name>
    <dbReference type="NCBI Taxonomy" id="240167"/>
    <lineage>
        <taxon>Bacteria</taxon>
        <taxon>Pseudomonadati</taxon>
        <taxon>Aquificota</taxon>
        <taxon>Aquificia</taxon>
        <taxon>Desulfurobacteriales</taxon>
        <taxon>Desulfurobacteriaceae</taxon>
        <taxon>Thermovibrio</taxon>
    </lineage>
</organism>
<evidence type="ECO:0000256" key="3">
    <source>
        <dbReference type="ARBA" id="ARBA00022452"/>
    </source>
</evidence>